<evidence type="ECO:0000313" key="3">
    <source>
        <dbReference type="Proteomes" id="UP000824260"/>
    </source>
</evidence>
<protein>
    <submittedName>
        <fullName evidence="2">Glycosyltransferase family 39 protein</fullName>
    </submittedName>
</protein>
<feature type="transmembrane region" description="Helical" evidence="1">
    <location>
        <begin position="282"/>
        <end position="301"/>
    </location>
</feature>
<name>A0A9D1CV14_9FIRM</name>
<dbReference type="Proteomes" id="UP000824260">
    <property type="component" value="Unassembled WGS sequence"/>
</dbReference>
<feature type="transmembrane region" description="Helical" evidence="1">
    <location>
        <begin position="307"/>
        <end position="325"/>
    </location>
</feature>
<comment type="caution">
    <text evidence="2">The sequence shown here is derived from an EMBL/GenBank/DDBJ whole genome shotgun (WGS) entry which is preliminary data.</text>
</comment>
<feature type="transmembrane region" description="Helical" evidence="1">
    <location>
        <begin position="193"/>
        <end position="213"/>
    </location>
</feature>
<accession>A0A9D1CV14</accession>
<feature type="transmembrane region" description="Helical" evidence="1">
    <location>
        <begin position="148"/>
        <end position="181"/>
    </location>
</feature>
<feature type="transmembrane region" description="Helical" evidence="1">
    <location>
        <begin position="252"/>
        <end position="270"/>
    </location>
</feature>
<reference evidence="2" key="1">
    <citation type="submission" date="2020-10" db="EMBL/GenBank/DDBJ databases">
        <authorList>
            <person name="Gilroy R."/>
        </authorList>
    </citation>
    <scope>NUCLEOTIDE SEQUENCE</scope>
    <source>
        <strain evidence="2">ChiSjej6B24-2974</strain>
    </source>
</reference>
<keyword evidence="1" id="KW-1133">Transmembrane helix</keyword>
<evidence type="ECO:0000313" key="2">
    <source>
        <dbReference type="EMBL" id="HIQ81517.1"/>
    </source>
</evidence>
<evidence type="ECO:0000256" key="1">
    <source>
        <dbReference type="SAM" id="Phobius"/>
    </source>
</evidence>
<feature type="transmembrane region" description="Helical" evidence="1">
    <location>
        <begin position="94"/>
        <end position="114"/>
    </location>
</feature>
<gene>
    <name evidence="2" type="ORF">IAA52_00260</name>
</gene>
<keyword evidence="1" id="KW-0812">Transmembrane</keyword>
<feature type="transmembrane region" description="Helical" evidence="1">
    <location>
        <begin position="65"/>
        <end position="87"/>
    </location>
</feature>
<feature type="transmembrane region" description="Helical" evidence="1">
    <location>
        <begin position="225"/>
        <end position="246"/>
    </location>
</feature>
<organism evidence="2 3">
    <name type="scientific">Candidatus Pullichristensenella stercorigallinarum</name>
    <dbReference type="NCBI Taxonomy" id="2840909"/>
    <lineage>
        <taxon>Bacteria</taxon>
        <taxon>Bacillati</taxon>
        <taxon>Bacillota</taxon>
        <taxon>Clostridia</taxon>
        <taxon>Candidatus Pullichristensenella</taxon>
    </lineage>
</organism>
<proteinExistence type="predicted"/>
<keyword evidence="1" id="KW-0472">Membrane</keyword>
<dbReference type="EMBL" id="DVFZ01000005">
    <property type="protein sequence ID" value="HIQ81517.1"/>
    <property type="molecule type" value="Genomic_DNA"/>
</dbReference>
<dbReference type="AlphaFoldDB" id="A0A9D1CV14"/>
<sequence>MSECSFLYPINDWNDAQCFFTVGRTISSGKVLYRDIYEQKGPLLYFLHACVDWLPFESANPFLEIYILEVLCAAATLFFLMKTLMLYTGKRRRALACLPLLVVLVYCSSAFVVGDSAEEFALPMAAYVLYATLRMLCGERHELSRSALFGIGFLCGCVFWIKYTCLFFALGAMAVPLAVAIRERNGRLLGRAAAFVTLGVLTASIPVAVYFGVHKAFDALWEAYFYNNIFAYSFEGGLLERLRYAVGRTARHALHNFGFVLFALGGWIYMLRQKRTAEAWHLLCIVAAVFLSFLMGGRIYAYSLLPLSVLSVVGAAGLWALLACLHPHRQRAALCTVCLLLCAGLSFPLWGRNFSQKRADVFAYRVVEAIDAEPGDTLLDVGFLDNGLYTAGNFQPITRYFCRLNVSIPEMKEEWRRVIRNGEADFVYTGERTLDSFCPPEEQAPYVLLGGEESNQRLYKLSENRENR</sequence>
<reference evidence="2" key="2">
    <citation type="journal article" date="2021" name="PeerJ">
        <title>Extensive microbial diversity within the chicken gut microbiome revealed by metagenomics and culture.</title>
        <authorList>
            <person name="Gilroy R."/>
            <person name="Ravi A."/>
            <person name="Getino M."/>
            <person name="Pursley I."/>
            <person name="Horton D.L."/>
            <person name="Alikhan N.F."/>
            <person name="Baker D."/>
            <person name="Gharbi K."/>
            <person name="Hall N."/>
            <person name="Watson M."/>
            <person name="Adriaenssens E.M."/>
            <person name="Foster-Nyarko E."/>
            <person name="Jarju S."/>
            <person name="Secka A."/>
            <person name="Antonio M."/>
            <person name="Oren A."/>
            <person name="Chaudhuri R.R."/>
            <person name="La Ragione R."/>
            <person name="Hildebrand F."/>
            <person name="Pallen M.J."/>
        </authorList>
    </citation>
    <scope>NUCLEOTIDE SEQUENCE</scope>
    <source>
        <strain evidence="2">ChiSjej6B24-2974</strain>
    </source>
</reference>
<feature type="transmembrane region" description="Helical" evidence="1">
    <location>
        <begin position="332"/>
        <end position="350"/>
    </location>
</feature>